<evidence type="ECO:0000256" key="1">
    <source>
        <dbReference type="ARBA" id="ARBA00004141"/>
    </source>
</evidence>
<dbReference type="Pfam" id="PF01925">
    <property type="entry name" value="TauE"/>
    <property type="match status" value="1"/>
</dbReference>
<comment type="subcellular location">
    <subcellularLocation>
        <location evidence="5">Cell membrane</location>
        <topology evidence="5">Multi-pass membrane protein</topology>
    </subcellularLocation>
    <subcellularLocation>
        <location evidence="1">Membrane</location>
        <topology evidence="1">Multi-pass membrane protein</topology>
    </subcellularLocation>
</comment>
<evidence type="ECO:0000256" key="4">
    <source>
        <dbReference type="ARBA" id="ARBA00023136"/>
    </source>
</evidence>
<keyword evidence="5" id="KW-1003">Cell membrane</keyword>
<dbReference type="OrthoDB" id="304374at2157"/>
<name>M0EVK6_9EURY</name>
<protein>
    <recommendedName>
        <fullName evidence="5">Probable membrane transporter protein</fullName>
    </recommendedName>
</protein>
<comment type="caution">
    <text evidence="6">The sequence shown here is derived from an EMBL/GenBank/DDBJ whole genome shotgun (WGS) entry which is preliminary data.</text>
</comment>
<evidence type="ECO:0000313" key="7">
    <source>
        <dbReference type="Proteomes" id="UP000011509"/>
    </source>
</evidence>
<feature type="transmembrane region" description="Helical" evidence="5">
    <location>
        <begin position="38"/>
        <end position="60"/>
    </location>
</feature>
<proteinExistence type="inferred from homology"/>
<reference evidence="6 7" key="1">
    <citation type="journal article" date="2014" name="PLoS Genet.">
        <title>Phylogenetically driven sequencing of extremely halophilic archaea reveals strategies for static and dynamic osmo-response.</title>
        <authorList>
            <person name="Becker E.A."/>
            <person name="Seitzer P.M."/>
            <person name="Tritt A."/>
            <person name="Larsen D."/>
            <person name="Krusor M."/>
            <person name="Yao A.I."/>
            <person name="Wu D."/>
            <person name="Madern D."/>
            <person name="Eisen J.A."/>
            <person name="Darling A.E."/>
            <person name="Facciotti M.T."/>
        </authorList>
    </citation>
    <scope>NUCLEOTIDE SEQUENCE [LARGE SCALE GENOMIC DNA]</scope>
    <source>
        <strain evidence="6 7">DSM 10284</strain>
    </source>
</reference>
<evidence type="ECO:0000256" key="5">
    <source>
        <dbReference type="RuleBase" id="RU363041"/>
    </source>
</evidence>
<sequence>ANKLGPAGVETDDSGTVTRVDRDGDDYVYSRGGYLERFLNYSVGGVFQGLAGFGIGELGIISMLRTQVPVRVAIGTNHIVVATTAVLASVVHVFGGGLVGGHTMDLATTPWNMVVWTVPATTLGGQIAPYVSTALNTQTIKAGVGGLFAAIAVALFAMAAGGI</sequence>
<gene>
    <name evidence="6" type="ORF">C464_01371</name>
</gene>
<dbReference type="EMBL" id="AOJL01000009">
    <property type="protein sequence ID" value="ELZ51088.1"/>
    <property type="molecule type" value="Genomic_DNA"/>
</dbReference>
<dbReference type="RefSeq" id="WP_006111681.1">
    <property type="nucleotide sequence ID" value="NZ_AOJL01000009.1"/>
</dbReference>
<feature type="transmembrane region" description="Helical" evidence="5">
    <location>
        <begin position="72"/>
        <end position="94"/>
    </location>
</feature>
<dbReference type="InterPro" id="IPR002781">
    <property type="entry name" value="TM_pro_TauE-like"/>
</dbReference>
<dbReference type="PATRIC" id="fig|1227466.3.peg.277"/>
<comment type="similarity">
    <text evidence="5">Belongs to the 4-toluene sulfonate uptake permease (TSUP) (TC 2.A.102) family.</text>
</comment>
<dbReference type="Proteomes" id="UP000011509">
    <property type="component" value="Unassembled WGS sequence"/>
</dbReference>
<evidence type="ECO:0000256" key="3">
    <source>
        <dbReference type="ARBA" id="ARBA00022989"/>
    </source>
</evidence>
<accession>M0EVK6</accession>
<dbReference type="AlphaFoldDB" id="M0EVK6"/>
<evidence type="ECO:0000256" key="2">
    <source>
        <dbReference type="ARBA" id="ARBA00022692"/>
    </source>
</evidence>
<keyword evidence="4 5" id="KW-0472">Membrane</keyword>
<feature type="transmembrane region" description="Helical" evidence="5">
    <location>
        <begin position="142"/>
        <end position="161"/>
    </location>
</feature>
<keyword evidence="3 5" id="KW-1133">Transmembrane helix</keyword>
<organism evidence="6 7">
    <name type="scientific">Halorubrum coriense DSM 10284</name>
    <dbReference type="NCBI Taxonomy" id="1227466"/>
    <lineage>
        <taxon>Archaea</taxon>
        <taxon>Methanobacteriati</taxon>
        <taxon>Methanobacteriota</taxon>
        <taxon>Stenosarchaea group</taxon>
        <taxon>Halobacteria</taxon>
        <taxon>Halobacteriales</taxon>
        <taxon>Haloferacaceae</taxon>
        <taxon>Halorubrum</taxon>
    </lineage>
</organism>
<keyword evidence="2 5" id="KW-0812">Transmembrane</keyword>
<evidence type="ECO:0000313" key="6">
    <source>
        <dbReference type="EMBL" id="ELZ51088.1"/>
    </source>
</evidence>
<dbReference type="GO" id="GO:0005886">
    <property type="term" value="C:plasma membrane"/>
    <property type="evidence" value="ECO:0007669"/>
    <property type="project" value="UniProtKB-SubCell"/>
</dbReference>
<keyword evidence="7" id="KW-1185">Reference proteome</keyword>
<feature type="transmembrane region" description="Helical" evidence="5">
    <location>
        <begin position="114"/>
        <end position="135"/>
    </location>
</feature>
<feature type="non-terminal residue" evidence="6">
    <location>
        <position position="1"/>
    </location>
</feature>